<dbReference type="InterPro" id="IPR036264">
    <property type="entry name" value="Bact_exopeptidase_dim_dom"/>
</dbReference>
<dbReference type="CDD" id="cd03884">
    <property type="entry name" value="M20_bAS"/>
    <property type="match status" value="1"/>
</dbReference>
<comment type="caution">
    <text evidence="10">The sequence shown here is derived from an EMBL/GenBank/DDBJ whole genome shotgun (WGS) entry which is preliminary data.</text>
</comment>
<dbReference type="OrthoDB" id="9808195at2"/>
<comment type="cofactor">
    <cofactor evidence="7">
        <name>Zn(2+)</name>
        <dbReference type="ChEBI" id="CHEBI:29105"/>
    </cofactor>
    <text evidence="7">Binds 2 Zn(2+) ions per subunit.</text>
</comment>
<evidence type="ECO:0000259" key="9">
    <source>
        <dbReference type="Pfam" id="PF07687"/>
    </source>
</evidence>
<keyword evidence="11" id="KW-1185">Reference proteome</keyword>
<feature type="binding site" evidence="7">
    <location>
        <position position="91"/>
    </location>
    <ligand>
        <name>Zn(2+)</name>
        <dbReference type="ChEBI" id="CHEBI:29105"/>
        <label>1</label>
    </ligand>
</feature>
<dbReference type="InterPro" id="IPR002933">
    <property type="entry name" value="Peptidase_M20"/>
</dbReference>
<feature type="binding site" evidence="7">
    <location>
        <position position="392"/>
    </location>
    <ligand>
        <name>Zn(2+)</name>
        <dbReference type="ChEBI" id="CHEBI:29105"/>
        <label>2</label>
    </ligand>
</feature>
<dbReference type="SUPFAM" id="SSF55031">
    <property type="entry name" value="Bacterial exopeptidase dimerisation domain"/>
    <property type="match status" value="1"/>
</dbReference>
<evidence type="ECO:0000256" key="5">
    <source>
        <dbReference type="ARBA" id="ARBA00022801"/>
    </source>
</evidence>
<dbReference type="AlphaFoldDB" id="A0A5B1CIH8"/>
<dbReference type="Pfam" id="PF01546">
    <property type="entry name" value="Peptidase_M20"/>
    <property type="match status" value="1"/>
</dbReference>
<evidence type="ECO:0000256" key="1">
    <source>
        <dbReference type="ARBA" id="ARBA00001936"/>
    </source>
</evidence>
<dbReference type="InterPro" id="IPR010158">
    <property type="entry name" value="Amidase_Cbmase"/>
</dbReference>
<dbReference type="SUPFAM" id="SSF53187">
    <property type="entry name" value="Zn-dependent exopeptidases"/>
    <property type="match status" value="1"/>
</dbReference>
<evidence type="ECO:0000256" key="4">
    <source>
        <dbReference type="ARBA" id="ARBA00022723"/>
    </source>
</evidence>
<evidence type="ECO:0000256" key="2">
    <source>
        <dbReference type="ARBA" id="ARBA00006153"/>
    </source>
</evidence>
<feature type="binding site" evidence="7">
    <location>
        <position position="102"/>
    </location>
    <ligand>
        <name>Zn(2+)</name>
        <dbReference type="ChEBI" id="CHEBI:29105"/>
        <label>1</label>
    </ligand>
</feature>
<organism evidence="10 11">
    <name type="scientific">Rubripirellula obstinata</name>
    <dbReference type="NCBI Taxonomy" id="406547"/>
    <lineage>
        <taxon>Bacteria</taxon>
        <taxon>Pseudomonadati</taxon>
        <taxon>Planctomycetota</taxon>
        <taxon>Planctomycetia</taxon>
        <taxon>Pirellulales</taxon>
        <taxon>Pirellulaceae</taxon>
        <taxon>Rubripirellula</taxon>
    </lineage>
</organism>
<accession>A0A5B1CIH8</accession>
<evidence type="ECO:0000313" key="11">
    <source>
        <dbReference type="Proteomes" id="UP000322699"/>
    </source>
</evidence>
<evidence type="ECO:0000256" key="7">
    <source>
        <dbReference type="PIRSR" id="PIRSR001235-1"/>
    </source>
</evidence>
<feature type="binding site" evidence="8">
    <location>
        <position position="285"/>
    </location>
    <ligand>
        <name>allantoate</name>
        <dbReference type="ChEBI" id="CHEBI:17536"/>
    </ligand>
</feature>
<feature type="domain" description="Peptidase M20 dimerisation" evidence="9">
    <location>
        <begin position="223"/>
        <end position="320"/>
    </location>
</feature>
<dbReference type="InterPro" id="IPR011650">
    <property type="entry name" value="Peptidase_M20_dimer"/>
</dbReference>
<dbReference type="Pfam" id="PF07687">
    <property type="entry name" value="M20_dimer"/>
    <property type="match status" value="1"/>
</dbReference>
<feature type="binding site" evidence="7">
    <location>
        <position position="137"/>
    </location>
    <ligand>
        <name>Zn(2+)</name>
        <dbReference type="ChEBI" id="CHEBI:29105"/>
        <label>2</label>
    </ligand>
</feature>
<protein>
    <submittedName>
        <fullName evidence="10">Hydantoin utilization protein C</fullName>
    </submittedName>
</protein>
<name>A0A5B1CIH8_9BACT</name>
<feature type="binding site" evidence="7">
    <location>
        <position position="102"/>
    </location>
    <ligand>
        <name>Zn(2+)</name>
        <dbReference type="ChEBI" id="CHEBI:29105"/>
        <label>2</label>
    </ligand>
</feature>
<comment type="similarity">
    <text evidence="2">Belongs to the peptidase M20 family.</text>
</comment>
<dbReference type="NCBIfam" id="TIGR01879">
    <property type="entry name" value="hydantase"/>
    <property type="match status" value="1"/>
</dbReference>
<dbReference type="Proteomes" id="UP000322699">
    <property type="component" value="Unassembled WGS sequence"/>
</dbReference>
<dbReference type="RefSeq" id="WP_068261995.1">
    <property type="nucleotide sequence ID" value="NZ_LWSK01000031.1"/>
</dbReference>
<evidence type="ECO:0000256" key="3">
    <source>
        <dbReference type="ARBA" id="ARBA00011738"/>
    </source>
</evidence>
<gene>
    <name evidence="10" type="primary">hyuC</name>
    <name evidence="10" type="ORF">LF1_20630</name>
</gene>
<keyword evidence="4 7" id="KW-0479">Metal-binding</keyword>
<reference evidence="10 11" key="1">
    <citation type="submission" date="2019-08" db="EMBL/GenBank/DDBJ databases">
        <title>Deep-cultivation of Planctomycetes and their phenomic and genomic characterization uncovers novel biology.</title>
        <authorList>
            <person name="Wiegand S."/>
            <person name="Jogler M."/>
            <person name="Boedeker C."/>
            <person name="Pinto D."/>
            <person name="Vollmers J."/>
            <person name="Rivas-Marin E."/>
            <person name="Kohn T."/>
            <person name="Peeters S.H."/>
            <person name="Heuer A."/>
            <person name="Rast P."/>
            <person name="Oberbeckmann S."/>
            <person name="Bunk B."/>
            <person name="Jeske O."/>
            <person name="Meyerdierks A."/>
            <person name="Storesund J.E."/>
            <person name="Kallscheuer N."/>
            <person name="Luecker S."/>
            <person name="Lage O.M."/>
            <person name="Pohl T."/>
            <person name="Merkel B.J."/>
            <person name="Hornburger P."/>
            <person name="Mueller R.-W."/>
            <person name="Bruemmer F."/>
            <person name="Labrenz M."/>
            <person name="Spormann A.M."/>
            <person name="Op Den Camp H."/>
            <person name="Overmann J."/>
            <person name="Amann R."/>
            <person name="Jetten M.S.M."/>
            <person name="Mascher T."/>
            <person name="Medema M.H."/>
            <person name="Devos D.P."/>
            <person name="Kaster A.-K."/>
            <person name="Ovreas L."/>
            <person name="Rohde M."/>
            <person name="Galperin M.Y."/>
            <person name="Jogler C."/>
        </authorList>
    </citation>
    <scope>NUCLEOTIDE SEQUENCE [LARGE SCALE GENOMIC DNA]</scope>
    <source>
        <strain evidence="10 11">LF1</strain>
    </source>
</reference>
<comment type="subunit">
    <text evidence="3">Homodimer.</text>
</comment>
<feature type="binding site" evidence="7">
    <location>
        <position position="201"/>
    </location>
    <ligand>
        <name>Zn(2+)</name>
        <dbReference type="ChEBI" id="CHEBI:29105"/>
        <label>1</label>
    </ligand>
</feature>
<keyword evidence="6" id="KW-0464">Manganese</keyword>
<keyword evidence="5" id="KW-0378">Hydrolase</keyword>
<dbReference type="GO" id="GO:0046872">
    <property type="term" value="F:metal ion binding"/>
    <property type="evidence" value="ECO:0007669"/>
    <property type="project" value="UniProtKB-KW"/>
</dbReference>
<dbReference type="Gene3D" id="3.40.630.10">
    <property type="entry name" value="Zn peptidases"/>
    <property type="match status" value="1"/>
</dbReference>
<dbReference type="PANTHER" id="PTHR32494">
    <property type="entry name" value="ALLANTOATE DEIMINASE-RELATED"/>
    <property type="match status" value="1"/>
</dbReference>
<comment type="cofactor">
    <cofactor evidence="1">
        <name>Mn(2+)</name>
        <dbReference type="ChEBI" id="CHEBI:29035"/>
    </cofactor>
</comment>
<feature type="binding site" evidence="8">
    <location>
        <position position="226"/>
    </location>
    <ligand>
        <name>allantoate</name>
        <dbReference type="ChEBI" id="CHEBI:17536"/>
    </ligand>
</feature>
<proteinExistence type="inferred from homology"/>
<evidence type="ECO:0000256" key="8">
    <source>
        <dbReference type="PIRSR" id="PIRSR001235-2"/>
    </source>
</evidence>
<evidence type="ECO:0000256" key="6">
    <source>
        <dbReference type="ARBA" id="ARBA00023211"/>
    </source>
</evidence>
<dbReference type="PANTHER" id="PTHR32494:SF19">
    <property type="entry name" value="ALLANTOATE DEIMINASE-RELATED"/>
    <property type="match status" value="1"/>
</dbReference>
<sequence>MANLTPCDIDSQLLRDAAKRTANRCDRLAEFSDEEGRITRTFCSPAMERLHAELSAWMTAAKLECEVDAVGNLIGKSPATASDEVFLIGSHLDTVINAGRFDGVLGVLLGLAVAEVFNEAKIELPFSLQVIGFSEEEGVRYRFPFIGSRGITGSLPESELDRVDANGSSVRSALDSFGCGCGNLASASYEACRLVGFMEAHIEQAVVLEEASLPVGVVTTIAGQTRARIVFDGVAGHAGTVPHDRRRDALAAAAELILKIESLGQNTDGLFATIGCIDAKPGLSNVIAGTAELRLDLRHEVDPVREAAFDQIQRLVDEIAGHRQLAGRIDNVEHTPAVQMDQELTSELSQSVVEVVSEAKSMVSGAGHDAMILTKLTATCLLFIRCHQGISHHPDETVSLDDIEVAINVMVKTILRVGHRCSVGASSTA</sequence>
<dbReference type="GO" id="GO:0016813">
    <property type="term" value="F:hydrolase activity, acting on carbon-nitrogen (but not peptide) bonds, in linear amidines"/>
    <property type="evidence" value="ECO:0007669"/>
    <property type="project" value="InterPro"/>
</dbReference>
<dbReference type="EMBL" id="VRLW01000001">
    <property type="protein sequence ID" value="KAA1259529.1"/>
    <property type="molecule type" value="Genomic_DNA"/>
</dbReference>
<evidence type="ECO:0000313" key="10">
    <source>
        <dbReference type="EMBL" id="KAA1259529.1"/>
    </source>
</evidence>
<keyword evidence="7" id="KW-0862">Zinc</keyword>
<dbReference type="PIRSF" id="PIRSF001235">
    <property type="entry name" value="Amidase_carbamoylase"/>
    <property type="match status" value="1"/>
</dbReference>
<feature type="binding site" evidence="8">
    <location>
        <position position="298"/>
    </location>
    <ligand>
        <name>allantoate</name>
        <dbReference type="ChEBI" id="CHEBI:17536"/>
    </ligand>
</feature>
<dbReference type="Gene3D" id="3.30.70.360">
    <property type="match status" value="1"/>
</dbReference>